<dbReference type="Proteomes" id="UP000321192">
    <property type="component" value="Unassembled WGS sequence"/>
</dbReference>
<sequence>MLRSDPDAPVIAGEPTIFVVDDDDSLRRGLVRLLRAAGFKVEAFGSAPEFLQRLPIIEHGCMLLDVQMPVVTGPDLHGELLARGIALPVVYLTAHGDLPTGIRAMKNGAVDFLQKPVDESVLVETLREALARHAVLQSRDQQVDEIADRLAALSGREREVLKLVIDGRLNKQIADDLGISIKTVKVHRANMMKTMAVRSVAELVHLCELASSGSGECLFGARTGPHCARRACLNSGGRCERAPRPRA</sequence>
<dbReference type="SUPFAM" id="SSF46894">
    <property type="entry name" value="C-terminal effector domain of the bipartite response regulators"/>
    <property type="match status" value="1"/>
</dbReference>
<feature type="domain" description="Response regulatory" evidence="6">
    <location>
        <begin position="16"/>
        <end position="130"/>
    </location>
</feature>
<dbReference type="GO" id="GO:0003677">
    <property type="term" value="F:DNA binding"/>
    <property type="evidence" value="ECO:0007669"/>
    <property type="project" value="UniProtKB-KW"/>
</dbReference>
<dbReference type="RefSeq" id="WP_276661010.1">
    <property type="nucleotide sequence ID" value="NZ_SSFD01000296.1"/>
</dbReference>
<evidence type="ECO:0000259" key="6">
    <source>
        <dbReference type="PROSITE" id="PS50110"/>
    </source>
</evidence>
<evidence type="ECO:0000256" key="1">
    <source>
        <dbReference type="ARBA" id="ARBA00023015"/>
    </source>
</evidence>
<dbReference type="AlphaFoldDB" id="A0A5C7SAK3"/>
<protein>
    <submittedName>
        <fullName evidence="7">Response regulator transcription factor</fullName>
    </submittedName>
</protein>
<evidence type="ECO:0000256" key="2">
    <source>
        <dbReference type="ARBA" id="ARBA00023125"/>
    </source>
</evidence>
<dbReference type="Gene3D" id="3.40.50.2300">
    <property type="match status" value="1"/>
</dbReference>
<name>A0A5C7SAK3_THASP</name>
<comment type="caution">
    <text evidence="7">The sequence shown here is derived from an EMBL/GenBank/DDBJ whole genome shotgun (WGS) entry which is preliminary data.</text>
</comment>
<keyword evidence="2" id="KW-0238">DNA-binding</keyword>
<dbReference type="PANTHER" id="PTHR44688">
    <property type="entry name" value="DNA-BINDING TRANSCRIPTIONAL ACTIVATOR DEVR_DOSR"/>
    <property type="match status" value="1"/>
</dbReference>
<dbReference type="PRINTS" id="PR00038">
    <property type="entry name" value="HTHLUXR"/>
</dbReference>
<gene>
    <name evidence="7" type="ORF">E6Q80_18050</name>
</gene>
<dbReference type="GO" id="GO:0000160">
    <property type="term" value="P:phosphorelay signal transduction system"/>
    <property type="evidence" value="ECO:0007669"/>
    <property type="project" value="InterPro"/>
</dbReference>
<dbReference type="Gene3D" id="1.10.10.10">
    <property type="entry name" value="Winged helix-like DNA-binding domain superfamily/Winged helix DNA-binding domain"/>
    <property type="match status" value="1"/>
</dbReference>
<dbReference type="SMART" id="SM00421">
    <property type="entry name" value="HTH_LUXR"/>
    <property type="match status" value="1"/>
</dbReference>
<evidence type="ECO:0000259" key="5">
    <source>
        <dbReference type="PROSITE" id="PS50043"/>
    </source>
</evidence>
<dbReference type="InterPro" id="IPR011006">
    <property type="entry name" value="CheY-like_superfamily"/>
</dbReference>
<dbReference type="PROSITE" id="PS50110">
    <property type="entry name" value="RESPONSE_REGULATORY"/>
    <property type="match status" value="1"/>
</dbReference>
<organism evidence="7 8">
    <name type="scientific">Thauera aminoaromatica</name>
    <dbReference type="NCBI Taxonomy" id="164330"/>
    <lineage>
        <taxon>Bacteria</taxon>
        <taxon>Pseudomonadati</taxon>
        <taxon>Pseudomonadota</taxon>
        <taxon>Betaproteobacteria</taxon>
        <taxon>Rhodocyclales</taxon>
        <taxon>Zoogloeaceae</taxon>
        <taxon>Thauera</taxon>
    </lineage>
</organism>
<feature type="domain" description="HTH luxR-type" evidence="5">
    <location>
        <begin position="146"/>
        <end position="211"/>
    </location>
</feature>
<dbReference type="CDD" id="cd06170">
    <property type="entry name" value="LuxR_C_like"/>
    <property type="match status" value="1"/>
</dbReference>
<dbReference type="InterPro" id="IPR016032">
    <property type="entry name" value="Sig_transdc_resp-reg_C-effctor"/>
</dbReference>
<proteinExistence type="predicted"/>
<dbReference type="SMART" id="SM00448">
    <property type="entry name" value="REC"/>
    <property type="match status" value="1"/>
</dbReference>
<accession>A0A5C7SAK3</accession>
<reference evidence="7 8" key="1">
    <citation type="submission" date="2018-09" db="EMBL/GenBank/DDBJ databases">
        <title>Metagenome Assembled Genomes from an Advanced Water Purification Facility.</title>
        <authorList>
            <person name="Stamps B.W."/>
            <person name="Spear J.R."/>
        </authorList>
    </citation>
    <scope>NUCLEOTIDE SEQUENCE [LARGE SCALE GENOMIC DNA]</scope>
    <source>
        <strain evidence="7">Bin_27_1</strain>
    </source>
</reference>
<dbReference type="InterPro" id="IPR036388">
    <property type="entry name" value="WH-like_DNA-bd_sf"/>
</dbReference>
<dbReference type="Pfam" id="PF00072">
    <property type="entry name" value="Response_reg"/>
    <property type="match status" value="1"/>
</dbReference>
<keyword evidence="3" id="KW-0804">Transcription</keyword>
<dbReference type="PANTHER" id="PTHR44688:SF16">
    <property type="entry name" value="DNA-BINDING TRANSCRIPTIONAL ACTIVATOR DEVR_DOSR"/>
    <property type="match status" value="1"/>
</dbReference>
<keyword evidence="1" id="KW-0805">Transcription regulation</keyword>
<dbReference type="EMBL" id="SSFD01000296">
    <property type="protein sequence ID" value="TXH80874.1"/>
    <property type="molecule type" value="Genomic_DNA"/>
</dbReference>
<dbReference type="SUPFAM" id="SSF52172">
    <property type="entry name" value="CheY-like"/>
    <property type="match status" value="1"/>
</dbReference>
<feature type="modified residue" description="4-aspartylphosphate" evidence="4">
    <location>
        <position position="65"/>
    </location>
</feature>
<dbReference type="Pfam" id="PF00196">
    <property type="entry name" value="GerE"/>
    <property type="match status" value="1"/>
</dbReference>
<dbReference type="InterPro" id="IPR000792">
    <property type="entry name" value="Tscrpt_reg_LuxR_C"/>
</dbReference>
<keyword evidence="4" id="KW-0597">Phosphoprotein</keyword>
<evidence type="ECO:0000313" key="7">
    <source>
        <dbReference type="EMBL" id="TXH80874.1"/>
    </source>
</evidence>
<dbReference type="GO" id="GO:0006355">
    <property type="term" value="P:regulation of DNA-templated transcription"/>
    <property type="evidence" value="ECO:0007669"/>
    <property type="project" value="InterPro"/>
</dbReference>
<dbReference type="PROSITE" id="PS50043">
    <property type="entry name" value="HTH_LUXR_2"/>
    <property type="match status" value="1"/>
</dbReference>
<evidence type="ECO:0000256" key="3">
    <source>
        <dbReference type="ARBA" id="ARBA00023163"/>
    </source>
</evidence>
<evidence type="ECO:0000256" key="4">
    <source>
        <dbReference type="PROSITE-ProRule" id="PRU00169"/>
    </source>
</evidence>
<evidence type="ECO:0000313" key="8">
    <source>
        <dbReference type="Proteomes" id="UP000321192"/>
    </source>
</evidence>
<dbReference type="InterPro" id="IPR001789">
    <property type="entry name" value="Sig_transdc_resp-reg_receiver"/>
</dbReference>